<evidence type="ECO:0000313" key="1">
    <source>
        <dbReference type="EMBL" id="CEK89376.1"/>
    </source>
</evidence>
<gene>
    <name evidence="1" type="primary">ORF170628</name>
</gene>
<accession>A0A0B7BAP9</accession>
<sequence>RSAVLKYVIANIHESRWTVINLFLDAVLEYVKLSEAETTLNLKLYFSEIRAYFEKHHLITFVH</sequence>
<proteinExistence type="predicted"/>
<protein>
    <submittedName>
        <fullName evidence="1">Uncharacterized protein</fullName>
    </submittedName>
</protein>
<name>A0A0B7BAP9_9EUPU</name>
<reference evidence="1" key="1">
    <citation type="submission" date="2014-12" db="EMBL/GenBank/DDBJ databases">
        <title>Insight into the proteome of Arion vulgaris.</title>
        <authorList>
            <person name="Aradska J."/>
            <person name="Bulat T."/>
            <person name="Smidak R."/>
            <person name="Sarate P."/>
            <person name="Gangsoo J."/>
            <person name="Sialana F."/>
            <person name="Bilban M."/>
            <person name="Lubec G."/>
        </authorList>
    </citation>
    <scope>NUCLEOTIDE SEQUENCE</scope>
    <source>
        <tissue evidence="1">Skin</tissue>
    </source>
</reference>
<dbReference type="AlphaFoldDB" id="A0A0B7BAP9"/>
<organism evidence="1">
    <name type="scientific">Arion vulgaris</name>
    <dbReference type="NCBI Taxonomy" id="1028688"/>
    <lineage>
        <taxon>Eukaryota</taxon>
        <taxon>Metazoa</taxon>
        <taxon>Spiralia</taxon>
        <taxon>Lophotrochozoa</taxon>
        <taxon>Mollusca</taxon>
        <taxon>Gastropoda</taxon>
        <taxon>Heterobranchia</taxon>
        <taxon>Euthyneura</taxon>
        <taxon>Panpulmonata</taxon>
        <taxon>Eupulmonata</taxon>
        <taxon>Stylommatophora</taxon>
        <taxon>Helicina</taxon>
        <taxon>Arionoidea</taxon>
        <taxon>Arionidae</taxon>
        <taxon>Arion</taxon>
    </lineage>
</organism>
<feature type="non-terminal residue" evidence="1">
    <location>
        <position position="1"/>
    </location>
</feature>
<dbReference type="EMBL" id="HACG01042511">
    <property type="protein sequence ID" value="CEK89376.1"/>
    <property type="molecule type" value="Transcribed_RNA"/>
</dbReference>